<keyword evidence="3" id="KW-1185">Reference proteome</keyword>
<reference evidence="2" key="1">
    <citation type="submission" date="2020-08" db="EMBL/GenBank/DDBJ databases">
        <title>Multicomponent nature underlies the extraordinary mechanical properties of spider dragline silk.</title>
        <authorList>
            <person name="Kono N."/>
            <person name="Nakamura H."/>
            <person name="Mori M."/>
            <person name="Yoshida Y."/>
            <person name="Ohtoshi R."/>
            <person name="Malay A.D."/>
            <person name="Moran D.A.P."/>
            <person name="Tomita M."/>
            <person name="Numata K."/>
            <person name="Arakawa K."/>
        </authorList>
    </citation>
    <scope>NUCLEOTIDE SEQUENCE</scope>
</reference>
<name>A0A8X6T4G8_NEPPI</name>
<dbReference type="EMBL" id="BMAW01001158">
    <property type="protein sequence ID" value="GFS72818.1"/>
    <property type="molecule type" value="Genomic_DNA"/>
</dbReference>
<proteinExistence type="predicted"/>
<evidence type="ECO:0000313" key="3">
    <source>
        <dbReference type="Proteomes" id="UP000887013"/>
    </source>
</evidence>
<feature type="compositionally biased region" description="Polar residues" evidence="1">
    <location>
        <begin position="56"/>
        <end position="71"/>
    </location>
</feature>
<feature type="compositionally biased region" description="Basic and acidic residues" evidence="1">
    <location>
        <begin position="72"/>
        <end position="81"/>
    </location>
</feature>
<organism evidence="2 3">
    <name type="scientific">Nephila pilipes</name>
    <name type="common">Giant wood spider</name>
    <name type="synonym">Nephila maculata</name>
    <dbReference type="NCBI Taxonomy" id="299642"/>
    <lineage>
        <taxon>Eukaryota</taxon>
        <taxon>Metazoa</taxon>
        <taxon>Ecdysozoa</taxon>
        <taxon>Arthropoda</taxon>
        <taxon>Chelicerata</taxon>
        <taxon>Arachnida</taxon>
        <taxon>Araneae</taxon>
        <taxon>Araneomorphae</taxon>
        <taxon>Entelegynae</taxon>
        <taxon>Araneoidea</taxon>
        <taxon>Nephilidae</taxon>
        <taxon>Nephila</taxon>
    </lineage>
</organism>
<accession>A0A8X6T4G8</accession>
<comment type="caution">
    <text evidence="2">The sequence shown here is derived from an EMBL/GenBank/DDBJ whole genome shotgun (WGS) entry which is preliminary data.</text>
</comment>
<protein>
    <submittedName>
        <fullName evidence="2">Uncharacterized protein</fullName>
    </submittedName>
</protein>
<sequence>MEKKILQRNVTEPISREHRRLNQLSKAVKGGMISCSKDIIPLSKTRPKDTEESFNADRSSNSGLNDRLSQCTKRDKTDFAD</sequence>
<dbReference type="Proteomes" id="UP000887013">
    <property type="component" value="Unassembled WGS sequence"/>
</dbReference>
<dbReference type="AlphaFoldDB" id="A0A8X6T4G8"/>
<feature type="region of interest" description="Disordered" evidence="1">
    <location>
        <begin position="39"/>
        <end position="81"/>
    </location>
</feature>
<gene>
    <name evidence="2" type="ORF">NPIL_43881</name>
</gene>
<evidence type="ECO:0000313" key="2">
    <source>
        <dbReference type="EMBL" id="GFS72818.1"/>
    </source>
</evidence>
<evidence type="ECO:0000256" key="1">
    <source>
        <dbReference type="SAM" id="MobiDB-lite"/>
    </source>
</evidence>